<dbReference type="InterPro" id="IPR014033">
    <property type="entry name" value="Arginase"/>
</dbReference>
<accession>M2Z901</accession>
<comment type="caution">
    <text evidence="12">The sequence shown here is derived from an EMBL/GenBank/DDBJ whole genome shotgun (WGS) entry which is preliminary data.</text>
</comment>
<evidence type="ECO:0000313" key="12">
    <source>
        <dbReference type="EMBL" id="EME70835.1"/>
    </source>
</evidence>
<evidence type="ECO:0000256" key="8">
    <source>
        <dbReference type="ARBA" id="ARBA00047391"/>
    </source>
</evidence>
<evidence type="ECO:0000256" key="7">
    <source>
        <dbReference type="ARBA" id="ARBA00023211"/>
    </source>
</evidence>
<reference evidence="12 13" key="1">
    <citation type="journal article" date="2014" name="Genome Announc.">
        <title>Draft Genome Sequence of Magnetospirillum sp. Strain SO-1, a Freshwater Magnetotactic Bacterium Isolated from the Ol'khovka River, Russia.</title>
        <authorList>
            <person name="Grouzdev D.S."/>
            <person name="Dziuba M.V."/>
            <person name="Sukhacheva M.S."/>
            <person name="Mardanov A.V."/>
            <person name="Beletskiy A.V."/>
            <person name="Kuznetsov B.B."/>
            <person name="Skryabin K.G."/>
        </authorList>
    </citation>
    <scope>NUCLEOTIDE SEQUENCE [LARGE SCALE GENOMIC DNA]</scope>
    <source>
        <strain evidence="12 13">SO-1</strain>
    </source>
</reference>
<dbReference type="PATRIC" id="fig|1244869.3.peg.1281"/>
<keyword evidence="4" id="KW-0056">Arginine metabolism</keyword>
<comment type="similarity">
    <text evidence="10 11">Belongs to the arginase family.</text>
</comment>
<feature type="binding site" evidence="9">
    <location>
        <position position="181"/>
    </location>
    <ligand>
        <name>Mn(2+)</name>
        <dbReference type="ChEBI" id="CHEBI:29035"/>
        <label>1</label>
    </ligand>
</feature>
<evidence type="ECO:0000256" key="11">
    <source>
        <dbReference type="RuleBase" id="RU003684"/>
    </source>
</evidence>
<dbReference type="SUPFAM" id="SSF52768">
    <property type="entry name" value="Arginase/deacetylase"/>
    <property type="match status" value="1"/>
</dbReference>
<protein>
    <recommendedName>
        <fullName evidence="3">Arginase</fullName>
        <ecNumber evidence="2">3.5.3.1</ecNumber>
    </recommendedName>
</protein>
<feature type="binding site" evidence="9">
    <location>
        <position position="84"/>
    </location>
    <ligand>
        <name>Mn(2+)</name>
        <dbReference type="ChEBI" id="CHEBI:29035"/>
        <label>1</label>
    </ligand>
</feature>
<dbReference type="PROSITE" id="PS51409">
    <property type="entry name" value="ARGINASE_2"/>
    <property type="match status" value="1"/>
</dbReference>
<dbReference type="GO" id="GO:0000050">
    <property type="term" value="P:urea cycle"/>
    <property type="evidence" value="ECO:0007669"/>
    <property type="project" value="UniProtKB-UniPathway"/>
</dbReference>
<feature type="binding site" evidence="9">
    <location>
        <position position="58"/>
    </location>
    <ligand>
        <name>Mn(2+)</name>
        <dbReference type="ChEBI" id="CHEBI:29035"/>
        <label>1</label>
    </ligand>
</feature>
<keyword evidence="5 9" id="KW-0479">Metal-binding</keyword>
<evidence type="ECO:0000313" key="13">
    <source>
        <dbReference type="Proteomes" id="UP000011744"/>
    </source>
</evidence>
<evidence type="ECO:0000256" key="9">
    <source>
        <dbReference type="PIRSR" id="PIRSR036979-1"/>
    </source>
</evidence>
<dbReference type="GO" id="GO:0006525">
    <property type="term" value="P:arginine metabolic process"/>
    <property type="evidence" value="ECO:0007669"/>
    <property type="project" value="UniProtKB-KW"/>
</dbReference>
<evidence type="ECO:0000256" key="6">
    <source>
        <dbReference type="ARBA" id="ARBA00022801"/>
    </source>
</evidence>
<dbReference type="GO" id="GO:0005737">
    <property type="term" value="C:cytoplasm"/>
    <property type="evidence" value="ECO:0007669"/>
    <property type="project" value="TreeGrafter"/>
</dbReference>
<dbReference type="eggNOG" id="COG0010">
    <property type="taxonomic scope" value="Bacteria"/>
</dbReference>
<evidence type="ECO:0000256" key="5">
    <source>
        <dbReference type="ARBA" id="ARBA00022723"/>
    </source>
</evidence>
<keyword evidence="13" id="KW-1185">Reference proteome</keyword>
<dbReference type="PANTHER" id="PTHR43782">
    <property type="entry name" value="ARGINASE"/>
    <property type="match status" value="1"/>
</dbReference>
<evidence type="ECO:0000256" key="10">
    <source>
        <dbReference type="PROSITE-ProRule" id="PRU00742"/>
    </source>
</evidence>
<dbReference type="EMBL" id="AONQ01000012">
    <property type="protein sequence ID" value="EME70835.1"/>
    <property type="molecule type" value="Genomic_DNA"/>
</dbReference>
<dbReference type="InterPro" id="IPR020855">
    <property type="entry name" value="Ureohydrolase_Mn_BS"/>
</dbReference>
<evidence type="ECO:0000256" key="2">
    <source>
        <dbReference type="ARBA" id="ARBA00012168"/>
    </source>
</evidence>
<dbReference type="AlphaFoldDB" id="M2Z901"/>
<keyword evidence="6 11" id="KW-0378">Hydrolase</keyword>
<dbReference type="PRINTS" id="PR00116">
    <property type="entry name" value="ARGINASE"/>
</dbReference>
<dbReference type="PROSITE" id="PS51257">
    <property type="entry name" value="PROKAR_LIPOPROTEIN"/>
    <property type="match status" value="1"/>
</dbReference>
<comment type="pathway">
    <text evidence="1">Nitrogen metabolism; urea cycle; L-ornithine and urea from L-arginine: step 1/1.</text>
</comment>
<feature type="binding site" evidence="9">
    <location>
        <position position="88"/>
    </location>
    <ligand>
        <name>Mn(2+)</name>
        <dbReference type="ChEBI" id="CHEBI:29035"/>
        <label>1</label>
    </ligand>
</feature>
<dbReference type="GO" id="GO:0004053">
    <property type="term" value="F:arginase activity"/>
    <property type="evidence" value="ECO:0007669"/>
    <property type="project" value="UniProtKB-EC"/>
</dbReference>
<dbReference type="PANTHER" id="PTHR43782:SF3">
    <property type="entry name" value="ARGINASE"/>
    <property type="match status" value="1"/>
</dbReference>
<proteinExistence type="inferred from homology"/>
<dbReference type="CDD" id="cd09989">
    <property type="entry name" value="Arginase"/>
    <property type="match status" value="1"/>
</dbReference>
<dbReference type="STRING" id="1244869.H261_06374"/>
<dbReference type="Pfam" id="PF00491">
    <property type="entry name" value="Arginase"/>
    <property type="match status" value="1"/>
</dbReference>
<dbReference type="InterPro" id="IPR006035">
    <property type="entry name" value="Ureohydrolase"/>
</dbReference>
<dbReference type="Proteomes" id="UP000011744">
    <property type="component" value="Unassembled WGS sequence"/>
</dbReference>
<evidence type="ECO:0000256" key="4">
    <source>
        <dbReference type="ARBA" id="ARBA00022503"/>
    </source>
</evidence>
<evidence type="ECO:0000256" key="1">
    <source>
        <dbReference type="ARBA" id="ARBA00005098"/>
    </source>
</evidence>
<sequence length="255" mass="26182">MFERLAAGSPSLIWHDVPVAVSLSSPALVVAQACDALAGAVAGITAEGRFPIVIGGDHSIAMGTWSGLRRALAPPGLFDLLWIDAHMDCHDPSTSPSGALHGMPLACLLGRCHPDLAGVACPGPPLTPGRVTLIGVRSFEPEETAFARRTGLRVVHMEEIAAQGLAAVMPLPAGPFGITLDLDAVDPGDAPAVGTPEPGGIRAAELLDALRPLLASPRCLALEIAEYSPPHDVAGRTAALMEALLRAAVQPGEPP</sequence>
<comment type="cofactor">
    <cofactor evidence="9">
        <name>Mn(2+)</name>
        <dbReference type="ChEBI" id="CHEBI:29035"/>
    </cofactor>
    <text evidence="9">Binds 2 manganese ions per subunit.</text>
</comment>
<gene>
    <name evidence="12" type="ORF">H261_06374</name>
</gene>
<feature type="binding site" evidence="9">
    <location>
        <position position="86"/>
    </location>
    <ligand>
        <name>Mn(2+)</name>
        <dbReference type="ChEBI" id="CHEBI:29035"/>
        <label>1</label>
    </ligand>
</feature>
<dbReference type="InterPro" id="IPR023696">
    <property type="entry name" value="Ureohydrolase_dom_sf"/>
</dbReference>
<comment type="catalytic activity">
    <reaction evidence="8">
        <text>L-arginine + H2O = urea + L-ornithine</text>
        <dbReference type="Rhea" id="RHEA:20569"/>
        <dbReference type="ChEBI" id="CHEBI:15377"/>
        <dbReference type="ChEBI" id="CHEBI:16199"/>
        <dbReference type="ChEBI" id="CHEBI:32682"/>
        <dbReference type="ChEBI" id="CHEBI:46911"/>
        <dbReference type="EC" id="3.5.3.1"/>
    </reaction>
</comment>
<feature type="binding site" evidence="9">
    <location>
        <position position="183"/>
    </location>
    <ligand>
        <name>Mn(2+)</name>
        <dbReference type="ChEBI" id="CHEBI:29035"/>
        <label>1</label>
    </ligand>
</feature>
<organism evidence="12 13">
    <name type="scientific">Paramagnetospirillum caucaseum</name>
    <dbReference type="NCBI Taxonomy" id="1244869"/>
    <lineage>
        <taxon>Bacteria</taxon>
        <taxon>Pseudomonadati</taxon>
        <taxon>Pseudomonadota</taxon>
        <taxon>Alphaproteobacteria</taxon>
        <taxon>Rhodospirillales</taxon>
        <taxon>Magnetospirillaceae</taxon>
        <taxon>Paramagnetospirillum</taxon>
    </lineage>
</organism>
<dbReference type="PIRSF" id="PIRSF036979">
    <property type="entry name" value="Arginase"/>
    <property type="match status" value="1"/>
</dbReference>
<dbReference type="EC" id="3.5.3.1" evidence="2"/>
<evidence type="ECO:0000256" key="3">
    <source>
        <dbReference type="ARBA" id="ARBA00018123"/>
    </source>
</evidence>
<dbReference type="UniPathway" id="UPA00158">
    <property type="reaction ID" value="UER00270"/>
</dbReference>
<name>M2Z901_9PROT</name>
<dbReference type="Gene3D" id="3.40.800.10">
    <property type="entry name" value="Ureohydrolase domain"/>
    <property type="match status" value="1"/>
</dbReference>
<dbReference type="GO" id="GO:0030145">
    <property type="term" value="F:manganese ion binding"/>
    <property type="evidence" value="ECO:0007669"/>
    <property type="project" value="TreeGrafter"/>
</dbReference>
<dbReference type="PROSITE" id="PS01053">
    <property type="entry name" value="ARGINASE_1"/>
    <property type="match status" value="1"/>
</dbReference>
<keyword evidence="7 9" id="KW-0464">Manganese</keyword>